<comment type="caution">
    <text evidence="3">The sequence shown here is derived from an EMBL/GenBank/DDBJ whole genome shotgun (WGS) entry which is preliminary data.</text>
</comment>
<reference evidence="3 4" key="1">
    <citation type="journal article" date="2019" name="Int. J. Syst. Evol. Microbiol.">
        <title>The Global Catalogue of Microorganisms (GCM) 10K type strain sequencing project: providing services to taxonomists for standard genome sequencing and annotation.</title>
        <authorList>
            <consortium name="The Broad Institute Genomics Platform"/>
            <consortium name="The Broad Institute Genome Sequencing Center for Infectious Disease"/>
            <person name="Wu L."/>
            <person name="Ma J."/>
        </authorList>
    </citation>
    <scope>NUCLEOTIDE SEQUENCE [LARGE SCALE GENOMIC DNA]</scope>
    <source>
        <strain evidence="3 4">JCM 15974</strain>
    </source>
</reference>
<sequence length="299" mass="34340">MVIQADNRFLVSIGLIGFIMPPIYLNNLKILPLFFTKKRSLGITFFILNILVFTLLGVFLLSDFFETFQWKMLLNVFGAVLLIILFGTALKIARDSFSRRQEEKEAELKLLKAQLNPHFLFNTLNNLYGLSVIKSEKLPDLMLQLSDLLRYSLYETKETFVPLEKEIQYLRNYISLEQIRLEDKADIQLEIKGYDSTNRIIAPMLLIVFVENAFKHLGVLEDTKSIVSVSIEIGENSIVFKCSNTIDTIIVSEADIEKGKSGIGLQNAKKRLDLIYPEKHALQIKQNKDFYIVELALHV</sequence>
<evidence type="ECO:0000313" key="4">
    <source>
        <dbReference type="Proteomes" id="UP001501758"/>
    </source>
</evidence>
<feature type="transmembrane region" description="Helical" evidence="1">
    <location>
        <begin position="40"/>
        <end position="61"/>
    </location>
</feature>
<keyword evidence="3" id="KW-0808">Transferase</keyword>
<feature type="transmembrane region" description="Helical" evidence="1">
    <location>
        <begin position="73"/>
        <end position="93"/>
    </location>
</feature>
<organism evidence="3 4">
    <name type="scientific">Aquimarina litoralis</name>
    <dbReference type="NCBI Taxonomy" id="584605"/>
    <lineage>
        <taxon>Bacteria</taxon>
        <taxon>Pseudomonadati</taxon>
        <taxon>Bacteroidota</taxon>
        <taxon>Flavobacteriia</taxon>
        <taxon>Flavobacteriales</taxon>
        <taxon>Flavobacteriaceae</taxon>
        <taxon>Aquimarina</taxon>
    </lineage>
</organism>
<evidence type="ECO:0000313" key="3">
    <source>
        <dbReference type="EMBL" id="GAA0721111.1"/>
    </source>
</evidence>
<dbReference type="InterPro" id="IPR036890">
    <property type="entry name" value="HATPase_C_sf"/>
</dbReference>
<protein>
    <submittedName>
        <fullName evidence="3">Sensor histidine kinase</fullName>
    </submittedName>
</protein>
<gene>
    <name evidence="3" type="ORF">GCM10009430_22020</name>
</gene>
<dbReference type="Gene3D" id="3.30.565.10">
    <property type="entry name" value="Histidine kinase-like ATPase, C-terminal domain"/>
    <property type="match status" value="1"/>
</dbReference>
<keyword evidence="4" id="KW-1185">Reference proteome</keyword>
<feature type="domain" description="Signal transduction histidine kinase internal region" evidence="2">
    <location>
        <begin position="106"/>
        <end position="184"/>
    </location>
</feature>
<evidence type="ECO:0000256" key="1">
    <source>
        <dbReference type="SAM" id="Phobius"/>
    </source>
</evidence>
<evidence type="ECO:0000259" key="2">
    <source>
        <dbReference type="Pfam" id="PF06580"/>
    </source>
</evidence>
<dbReference type="Proteomes" id="UP001501758">
    <property type="component" value="Unassembled WGS sequence"/>
</dbReference>
<dbReference type="Pfam" id="PF06580">
    <property type="entry name" value="His_kinase"/>
    <property type="match status" value="1"/>
</dbReference>
<proteinExistence type="predicted"/>
<name>A0ABN1ITL2_9FLAO</name>
<dbReference type="InterPro" id="IPR050640">
    <property type="entry name" value="Bact_2-comp_sensor_kinase"/>
</dbReference>
<keyword evidence="3" id="KW-0418">Kinase</keyword>
<keyword evidence="1" id="KW-0472">Membrane</keyword>
<keyword evidence="1" id="KW-0812">Transmembrane</keyword>
<dbReference type="InterPro" id="IPR010559">
    <property type="entry name" value="Sig_transdc_His_kin_internal"/>
</dbReference>
<feature type="transmembrane region" description="Helical" evidence="1">
    <location>
        <begin position="12"/>
        <end position="28"/>
    </location>
</feature>
<accession>A0ABN1ITL2</accession>
<keyword evidence="1" id="KW-1133">Transmembrane helix</keyword>
<dbReference type="PANTHER" id="PTHR34220">
    <property type="entry name" value="SENSOR HISTIDINE KINASE YPDA"/>
    <property type="match status" value="1"/>
</dbReference>
<dbReference type="PANTHER" id="PTHR34220:SF7">
    <property type="entry name" value="SENSOR HISTIDINE KINASE YPDA"/>
    <property type="match status" value="1"/>
</dbReference>
<dbReference type="GO" id="GO:0016301">
    <property type="term" value="F:kinase activity"/>
    <property type="evidence" value="ECO:0007669"/>
    <property type="project" value="UniProtKB-KW"/>
</dbReference>
<dbReference type="EMBL" id="BAAAGE010000002">
    <property type="protein sequence ID" value="GAA0721111.1"/>
    <property type="molecule type" value="Genomic_DNA"/>
</dbReference>